<organism evidence="1 2">
    <name type="scientific">Streptomyces viridosporus (strain ATCC 14672 / DSM 40746 / JCM 4963 / KCTC 9882 / NRRL B-12104 / FH 1290)</name>
    <name type="common">Streptomyces ghanaensis</name>
    <dbReference type="NCBI Taxonomy" id="566461"/>
    <lineage>
        <taxon>Bacteria</taxon>
        <taxon>Bacillati</taxon>
        <taxon>Actinomycetota</taxon>
        <taxon>Actinomycetes</taxon>
        <taxon>Kitasatosporales</taxon>
        <taxon>Streptomycetaceae</taxon>
        <taxon>Streptomyces</taxon>
    </lineage>
</organism>
<protein>
    <submittedName>
        <fullName evidence="1">Predicted protein</fullName>
    </submittedName>
</protein>
<reference evidence="2" key="1">
    <citation type="submission" date="2008-12" db="EMBL/GenBank/DDBJ databases">
        <title>Annotation of Streptomyces ghanaensis ATCC 14672.</title>
        <authorList>
            <consortium name="The Broad Institute Genome Sequencing Platform"/>
            <consortium name="Broad Institute Microbial Sequencing Center"/>
            <person name="Fischbach M."/>
            <person name="Ward D."/>
            <person name="Young S."/>
            <person name="Kodira C.D."/>
            <person name="Zeng Q."/>
            <person name="Koehrsen M."/>
            <person name="Godfrey P."/>
            <person name="Alvarado L."/>
            <person name="Berlin A.M."/>
            <person name="Borenstein D."/>
            <person name="Chen Z."/>
            <person name="Engels R."/>
            <person name="Freedman E."/>
            <person name="Gellesch M."/>
            <person name="Goldberg J."/>
            <person name="Griggs A."/>
            <person name="Gujja S."/>
            <person name="Heiman D.I."/>
            <person name="Hepburn T.A."/>
            <person name="Howarth C."/>
            <person name="Jen D."/>
            <person name="Larson L."/>
            <person name="Lewis B."/>
            <person name="Mehta T."/>
            <person name="Park D."/>
            <person name="Pearson M."/>
            <person name="Roberts A."/>
            <person name="Saif S."/>
            <person name="Shea T.D."/>
            <person name="Shenoy N."/>
            <person name="Sisk P."/>
            <person name="Stolte C."/>
            <person name="Sykes S.N."/>
            <person name="Walk T."/>
            <person name="White J."/>
            <person name="Yandava C."/>
            <person name="Straight P."/>
            <person name="Clardy J."/>
            <person name="Hung D."/>
            <person name="Kolter R."/>
            <person name="Mekalanos J."/>
            <person name="Walker S."/>
            <person name="Walsh C.T."/>
            <person name="Wieland B.L.C."/>
            <person name="Ilzarbe M."/>
            <person name="Galagan J."/>
            <person name="Nusbaum C."/>
            <person name="Birren B."/>
        </authorList>
    </citation>
    <scope>NUCLEOTIDE SEQUENCE [LARGE SCALE GENOMIC DNA]</scope>
    <source>
        <strain evidence="2">ATCC 14672 / DSM 40746 / JCM 4963 / KCTC 9882 / NRRL B-12104 / FH 1290</strain>
    </source>
</reference>
<proteinExistence type="predicted"/>
<evidence type="ECO:0000313" key="2">
    <source>
        <dbReference type="Proteomes" id="UP000003824"/>
    </source>
</evidence>
<evidence type="ECO:0000313" key="1">
    <source>
        <dbReference type="EMBL" id="EFE71348.2"/>
    </source>
</evidence>
<gene>
    <name evidence="1" type="ORF">SSFG_06586</name>
</gene>
<sequence length="58" mass="6307">MRPGQAVMAAVGLEGLSGMSDSHIGLRGAEFRNFRPMIRSLGVVEKLSVREPARGRVR</sequence>
<dbReference type="Proteomes" id="UP000003824">
    <property type="component" value="Unassembled WGS sequence"/>
</dbReference>
<name>D6A173_STRV1</name>
<dbReference type="AlphaFoldDB" id="D6A173"/>
<accession>D6A173</accession>
<dbReference type="EMBL" id="DS999641">
    <property type="protein sequence ID" value="EFE71348.2"/>
    <property type="molecule type" value="Genomic_DNA"/>
</dbReference>